<evidence type="ECO:0000256" key="7">
    <source>
        <dbReference type="HAMAP-Rule" id="MF_00011"/>
    </source>
</evidence>
<dbReference type="PANTHER" id="PTHR11846:SF0">
    <property type="entry name" value="ADENYLOSUCCINATE SYNTHETASE"/>
    <property type="match status" value="1"/>
</dbReference>
<keyword evidence="1 7" id="KW-0436">Ligase</keyword>
<dbReference type="InterPro" id="IPR042109">
    <property type="entry name" value="Adenylosuccinate_synth_dom1"/>
</dbReference>
<reference evidence="9 10" key="1">
    <citation type="submission" date="2014-01" db="EMBL/GenBank/DDBJ databases">
        <title>Full genme sequencing of cellulolytic bacterium Gynuella sunshinyii YC6258T gen. nov., sp. nov.</title>
        <authorList>
            <person name="Khan H."/>
            <person name="Chung E.J."/>
            <person name="Chung Y.R."/>
        </authorList>
    </citation>
    <scope>NUCLEOTIDE SEQUENCE [LARGE SCALE GENOMIC DNA]</scope>
    <source>
        <strain evidence="9 10">YC6258</strain>
    </source>
</reference>
<feature type="binding site" evidence="7">
    <location>
        <begin position="278"/>
        <end position="280"/>
    </location>
    <ligand>
        <name>GTP</name>
        <dbReference type="ChEBI" id="CHEBI:37565"/>
    </ligand>
</feature>
<protein>
    <recommendedName>
        <fullName evidence="7 8">Adenylosuccinate synthetase</fullName>
        <shortName evidence="7">AMPSase</shortName>
        <shortName evidence="7">AdSS</shortName>
        <ecNumber evidence="7 8">6.3.4.4</ecNumber>
    </recommendedName>
    <alternativeName>
        <fullName evidence="7">IMP--aspartate ligase</fullName>
    </alternativeName>
</protein>
<evidence type="ECO:0000256" key="2">
    <source>
        <dbReference type="ARBA" id="ARBA00022723"/>
    </source>
</evidence>
<organism evidence="9 10">
    <name type="scientific">Gynuella sunshinyii YC6258</name>
    <dbReference type="NCBI Taxonomy" id="1445510"/>
    <lineage>
        <taxon>Bacteria</taxon>
        <taxon>Pseudomonadati</taxon>
        <taxon>Pseudomonadota</taxon>
        <taxon>Gammaproteobacteria</taxon>
        <taxon>Oceanospirillales</taxon>
        <taxon>Saccharospirillaceae</taxon>
        <taxon>Gynuella</taxon>
    </lineage>
</organism>
<comment type="subcellular location">
    <subcellularLocation>
        <location evidence="7">Cytoplasm</location>
    </subcellularLocation>
</comment>
<gene>
    <name evidence="7" type="primary">purA</name>
    <name evidence="9" type="ORF">YC6258_01030</name>
</gene>
<evidence type="ECO:0000256" key="6">
    <source>
        <dbReference type="ARBA" id="ARBA00023134"/>
    </source>
</evidence>
<comment type="similarity">
    <text evidence="7 8">Belongs to the adenylosuccinate synthetase family.</text>
</comment>
<dbReference type="SUPFAM" id="SSF52540">
    <property type="entry name" value="P-loop containing nucleoside triphosphate hydrolases"/>
    <property type="match status" value="1"/>
</dbReference>
<keyword evidence="10" id="KW-1185">Reference proteome</keyword>
<feature type="binding site" evidence="7">
    <location>
        <position position="13"/>
    </location>
    <ligand>
        <name>Mg(2+)</name>
        <dbReference type="ChEBI" id="CHEBI:18420"/>
    </ligand>
</feature>
<evidence type="ECO:0000313" key="10">
    <source>
        <dbReference type="Proteomes" id="UP000032266"/>
    </source>
</evidence>
<dbReference type="EMBL" id="CP007142">
    <property type="protein sequence ID" value="AJQ93080.1"/>
    <property type="molecule type" value="Genomic_DNA"/>
</dbReference>
<feature type="binding site" evidence="7">
    <location>
        <position position="252"/>
    </location>
    <ligand>
        <name>GTP</name>
        <dbReference type="ChEBI" id="CHEBI:37565"/>
    </ligand>
</feature>
<evidence type="ECO:0000256" key="8">
    <source>
        <dbReference type="RuleBase" id="RU000520"/>
    </source>
</evidence>
<evidence type="ECO:0000256" key="3">
    <source>
        <dbReference type="ARBA" id="ARBA00022741"/>
    </source>
</evidence>
<dbReference type="EC" id="6.3.4.4" evidence="7 8"/>
<dbReference type="NCBIfam" id="NF003295">
    <property type="entry name" value="PRK04293.1"/>
    <property type="match status" value="1"/>
</dbReference>
<comment type="caution">
    <text evidence="7">Lacks conserved residue(s) required for the propagation of feature annotation.</text>
</comment>
<evidence type="ECO:0000256" key="5">
    <source>
        <dbReference type="ARBA" id="ARBA00022842"/>
    </source>
</evidence>
<dbReference type="PROSITE" id="PS01266">
    <property type="entry name" value="ADENYLOSUCCIN_SYN_1"/>
    <property type="match status" value="1"/>
</dbReference>
<comment type="catalytic activity">
    <reaction evidence="7 8">
        <text>IMP + L-aspartate + GTP = N(6)-(1,2-dicarboxyethyl)-AMP + GDP + phosphate + 2 H(+)</text>
        <dbReference type="Rhea" id="RHEA:15753"/>
        <dbReference type="ChEBI" id="CHEBI:15378"/>
        <dbReference type="ChEBI" id="CHEBI:29991"/>
        <dbReference type="ChEBI" id="CHEBI:37565"/>
        <dbReference type="ChEBI" id="CHEBI:43474"/>
        <dbReference type="ChEBI" id="CHEBI:57567"/>
        <dbReference type="ChEBI" id="CHEBI:58053"/>
        <dbReference type="ChEBI" id="CHEBI:58189"/>
        <dbReference type="EC" id="6.3.4.4"/>
    </reaction>
</comment>
<keyword evidence="6 7" id="KW-0342">GTP-binding</keyword>
<dbReference type="Proteomes" id="UP000032266">
    <property type="component" value="Chromosome"/>
</dbReference>
<dbReference type="KEGG" id="gsn:YC6258_01030"/>
<comment type="cofactor">
    <cofactor evidence="7">
        <name>Mg(2+)</name>
        <dbReference type="ChEBI" id="CHEBI:18420"/>
    </cofactor>
    <text evidence="7">Binds 1 Mg(2+) ion per subunit.</text>
</comment>
<evidence type="ECO:0000313" key="9">
    <source>
        <dbReference type="EMBL" id="AJQ93080.1"/>
    </source>
</evidence>
<dbReference type="AlphaFoldDB" id="A0A0C5V0I6"/>
<feature type="binding site" evidence="7">
    <location>
        <begin position="246"/>
        <end position="252"/>
    </location>
    <ligand>
        <name>substrate</name>
    </ligand>
</feature>
<keyword evidence="4 7" id="KW-0658">Purine biosynthesis</keyword>
<dbReference type="UniPathway" id="UPA00075">
    <property type="reaction ID" value="UER00335"/>
</dbReference>
<comment type="subunit">
    <text evidence="7">Homodimer.</text>
</comment>
<evidence type="ECO:0000256" key="4">
    <source>
        <dbReference type="ARBA" id="ARBA00022755"/>
    </source>
</evidence>
<dbReference type="PANTHER" id="PTHR11846">
    <property type="entry name" value="ADENYLOSUCCINATE SYNTHETASE"/>
    <property type="match status" value="1"/>
</dbReference>
<dbReference type="HAMAP" id="MF_00011">
    <property type="entry name" value="Adenylosucc_synth"/>
    <property type="match status" value="1"/>
</dbReference>
<evidence type="ECO:0000256" key="1">
    <source>
        <dbReference type="ARBA" id="ARBA00022598"/>
    </source>
</evidence>
<feature type="active site" description="Proton donor" evidence="7">
    <location>
        <position position="43"/>
    </location>
</feature>
<dbReference type="HOGENOM" id="CLU_029848_0_0_6"/>
<sequence>MPCTIISGGQWGDEGKGKIASYLALRDQPNILCRAGLGPGAGHTVEHNGNTYKLRQIPSGFMNCDAKLLIGAGALINPEVLLGEVEKYSLNGRLRVDGRATVIEQKHIEQDTQQDHLTKVIQSTGSGHGPCLMDRALRTAKMVAQVDALQPLAIDVATEVNAALERDLCVHIEGTNGFQLSVLYGTYPYTVSKDSTASTFAADVGVGPTRINDVVLVFKTFPTRVGHGPFPHELNDNEHNIQEFGTVTGRKRRVGRFDMDAALQAARINSATQIALCFMDRIDPDCTGKTFEQLNREARSFIDQLESITNIPVTLIGTGPKTTDIIDRTQ</sequence>
<dbReference type="STRING" id="1445510.YC6258_01030"/>
<dbReference type="InterPro" id="IPR042111">
    <property type="entry name" value="Adenylosuccinate_synth_dom3"/>
</dbReference>
<accession>A0A0C5V0I6</accession>
<keyword evidence="5 7" id="KW-0460">Magnesium</keyword>
<dbReference type="CDD" id="cd03108">
    <property type="entry name" value="AdSS"/>
    <property type="match status" value="1"/>
</dbReference>
<dbReference type="Pfam" id="PF00709">
    <property type="entry name" value="Adenylsucc_synt"/>
    <property type="match status" value="1"/>
</dbReference>
<feature type="binding site" evidence="7">
    <location>
        <position position="138"/>
    </location>
    <ligand>
        <name>IMP</name>
        <dbReference type="ChEBI" id="CHEBI:58053"/>
        <note>ligand shared between dimeric partners</note>
    </ligand>
</feature>
<keyword evidence="3 7" id="KW-0547">Nucleotide-binding</keyword>
<dbReference type="GO" id="GO:0000287">
    <property type="term" value="F:magnesium ion binding"/>
    <property type="evidence" value="ECO:0007669"/>
    <property type="project" value="UniProtKB-UniRule"/>
</dbReference>
<feature type="binding site" evidence="7">
    <location>
        <begin position="317"/>
        <end position="319"/>
    </location>
    <ligand>
        <name>GTP</name>
        <dbReference type="ChEBI" id="CHEBI:37565"/>
    </ligand>
</feature>
<dbReference type="Gene3D" id="3.90.170.10">
    <property type="entry name" value="Adenylosuccinate Synthetase, subunit A, domain 3"/>
    <property type="match status" value="2"/>
</dbReference>
<dbReference type="GO" id="GO:0044208">
    <property type="term" value="P:'de novo' AMP biosynthetic process"/>
    <property type="evidence" value="ECO:0007669"/>
    <property type="project" value="UniProtKB-UniRule"/>
</dbReference>
<feature type="binding site" description="in other chain" evidence="7">
    <location>
        <begin position="13"/>
        <end position="16"/>
    </location>
    <ligand>
        <name>IMP</name>
        <dbReference type="ChEBI" id="CHEBI:58053"/>
        <note>ligand shared between dimeric partners</note>
    </ligand>
</feature>
<feature type="binding site" evidence="7">
    <location>
        <begin position="12"/>
        <end position="18"/>
    </location>
    <ligand>
        <name>GTP</name>
        <dbReference type="ChEBI" id="CHEBI:37565"/>
    </ligand>
</feature>
<dbReference type="RefSeq" id="WP_044615983.1">
    <property type="nucleotide sequence ID" value="NZ_CP007142.1"/>
</dbReference>
<dbReference type="GO" id="GO:0005737">
    <property type="term" value="C:cytoplasm"/>
    <property type="evidence" value="ECO:0007669"/>
    <property type="project" value="UniProtKB-SubCell"/>
</dbReference>
<dbReference type="SMART" id="SM00788">
    <property type="entry name" value="Adenylsucc_synt"/>
    <property type="match status" value="1"/>
</dbReference>
<keyword evidence="2 7" id="KW-0479">Metal-binding</keyword>
<name>A0A0C5V0I6_9GAMM</name>
<feature type="binding site" description="in other chain" evidence="7">
    <location>
        <position position="176"/>
    </location>
    <ligand>
        <name>IMP</name>
        <dbReference type="ChEBI" id="CHEBI:58053"/>
        <note>ligand shared between dimeric partners</note>
    </ligand>
</feature>
<keyword evidence="7" id="KW-0963">Cytoplasm</keyword>
<feature type="binding site" evidence="7">
    <location>
        <position position="42"/>
    </location>
    <ligand>
        <name>Mg(2+)</name>
        <dbReference type="ChEBI" id="CHEBI:18420"/>
    </ligand>
</feature>
<comment type="pathway">
    <text evidence="7 8">Purine metabolism; AMP biosynthesis via de novo pathway; AMP from IMP: step 1/2.</text>
</comment>
<proteinExistence type="inferred from homology"/>
<dbReference type="Gene3D" id="3.40.440.10">
    <property type="entry name" value="Adenylosuccinate Synthetase, subunit A, domain 1"/>
    <property type="match status" value="2"/>
</dbReference>
<dbReference type="InterPro" id="IPR027417">
    <property type="entry name" value="P-loop_NTPase"/>
</dbReference>
<feature type="binding site" evidence="7">
    <location>
        <begin position="42"/>
        <end position="44"/>
    </location>
    <ligand>
        <name>GTP</name>
        <dbReference type="ChEBI" id="CHEBI:37565"/>
    </ligand>
</feature>
<dbReference type="GO" id="GO:0046040">
    <property type="term" value="P:IMP metabolic process"/>
    <property type="evidence" value="ECO:0007669"/>
    <property type="project" value="TreeGrafter"/>
</dbReference>
<feature type="binding site" description="in other chain" evidence="7">
    <location>
        <position position="250"/>
    </location>
    <ligand>
        <name>IMP</name>
        <dbReference type="ChEBI" id="CHEBI:58053"/>
        <note>ligand shared between dimeric partners</note>
    </ligand>
</feature>
<dbReference type="InterPro" id="IPR018220">
    <property type="entry name" value="Adenylosuccin_syn_GTP-bd"/>
</dbReference>
<dbReference type="PATRIC" id="fig|1445510.3.peg.1006"/>
<dbReference type="InterPro" id="IPR001114">
    <property type="entry name" value="Adenylosuccinate_synthetase"/>
</dbReference>
<feature type="binding site" description="in other chain" evidence="7">
    <location>
        <position position="124"/>
    </location>
    <ligand>
        <name>IMP</name>
        <dbReference type="ChEBI" id="CHEBI:58053"/>
        <note>ligand shared between dimeric partners</note>
    </ligand>
</feature>
<dbReference type="GO" id="GO:0005525">
    <property type="term" value="F:GTP binding"/>
    <property type="evidence" value="ECO:0007669"/>
    <property type="project" value="UniProtKB-UniRule"/>
</dbReference>
<dbReference type="OrthoDB" id="9807553at2"/>
<comment type="function">
    <text evidence="7">Plays an important role in the de novo pathway of purine nucleotide biosynthesis. Catalyzes the first committed step in the biosynthesis of AMP from IMP.</text>
</comment>
<feature type="active site" description="Proton acceptor" evidence="7">
    <location>
        <position position="13"/>
    </location>
</feature>
<dbReference type="GO" id="GO:0004019">
    <property type="term" value="F:adenylosuccinate synthase activity"/>
    <property type="evidence" value="ECO:0007669"/>
    <property type="project" value="UniProtKB-UniRule"/>
</dbReference>